<evidence type="ECO:0000313" key="2">
    <source>
        <dbReference type="EMBL" id="PRY12593.1"/>
    </source>
</evidence>
<keyword evidence="3" id="KW-1185">Reference proteome</keyword>
<keyword evidence="1" id="KW-0812">Transmembrane</keyword>
<reference evidence="2 3" key="1">
    <citation type="submission" date="2018-03" db="EMBL/GenBank/DDBJ databases">
        <title>Genomic Encyclopedia of Archaeal and Bacterial Type Strains, Phase II (KMG-II): from individual species to whole genera.</title>
        <authorList>
            <person name="Goeker M."/>
        </authorList>
    </citation>
    <scope>NUCLEOTIDE SEQUENCE [LARGE SCALE GENOMIC DNA]</scope>
    <source>
        <strain evidence="2 3">DSM 19711</strain>
    </source>
</reference>
<dbReference type="Pfam" id="PF10066">
    <property type="entry name" value="DUF2304"/>
    <property type="match status" value="1"/>
</dbReference>
<name>A0A2T0R0G0_9ACTN</name>
<sequence>MLVIQVLLIAVVLVVGVFLVRSTAGARHQAVRRLLLAALVALAVASILVPTAVTAVANVVGVGRGADLLLYGLVIAFLGFVVSSYRRSKALEETVTQLARRLALDEAVTPEQARHREGDGPAQEG</sequence>
<feature type="transmembrane region" description="Helical" evidence="1">
    <location>
        <begin position="68"/>
        <end position="85"/>
    </location>
</feature>
<evidence type="ECO:0000313" key="3">
    <source>
        <dbReference type="Proteomes" id="UP000238083"/>
    </source>
</evidence>
<proteinExistence type="predicted"/>
<accession>A0A2T0R0G0</accession>
<organism evidence="2 3">
    <name type="scientific">Kineococcus rhizosphaerae</name>
    <dbReference type="NCBI Taxonomy" id="559628"/>
    <lineage>
        <taxon>Bacteria</taxon>
        <taxon>Bacillati</taxon>
        <taxon>Actinomycetota</taxon>
        <taxon>Actinomycetes</taxon>
        <taxon>Kineosporiales</taxon>
        <taxon>Kineosporiaceae</taxon>
        <taxon>Kineococcus</taxon>
    </lineage>
</organism>
<dbReference type="RefSeq" id="WP_106213412.1">
    <property type="nucleotide sequence ID" value="NZ_PVZF01000010.1"/>
</dbReference>
<dbReference type="OrthoDB" id="8904808at2"/>
<feature type="transmembrane region" description="Helical" evidence="1">
    <location>
        <begin position="34"/>
        <end position="56"/>
    </location>
</feature>
<dbReference type="EMBL" id="PVZF01000010">
    <property type="protein sequence ID" value="PRY12593.1"/>
    <property type="molecule type" value="Genomic_DNA"/>
</dbReference>
<evidence type="ECO:0008006" key="4">
    <source>
        <dbReference type="Google" id="ProtNLM"/>
    </source>
</evidence>
<dbReference type="AlphaFoldDB" id="A0A2T0R0G0"/>
<keyword evidence="1" id="KW-0472">Membrane</keyword>
<gene>
    <name evidence="2" type="ORF">CLV37_110153</name>
</gene>
<protein>
    <recommendedName>
        <fullName evidence="4">DUF2304 domain-containing protein</fullName>
    </recommendedName>
</protein>
<dbReference type="InterPro" id="IPR019277">
    <property type="entry name" value="DUF2304"/>
</dbReference>
<keyword evidence="1" id="KW-1133">Transmembrane helix</keyword>
<comment type="caution">
    <text evidence="2">The sequence shown here is derived from an EMBL/GenBank/DDBJ whole genome shotgun (WGS) entry which is preliminary data.</text>
</comment>
<evidence type="ECO:0000256" key="1">
    <source>
        <dbReference type="SAM" id="Phobius"/>
    </source>
</evidence>
<feature type="transmembrane region" description="Helical" evidence="1">
    <location>
        <begin position="6"/>
        <end position="22"/>
    </location>
</feature>
<dbReference type="Proteomes" id="UP000238083">
    <property type="component" value="Unassembled WGS sequence"/>
</dbReference>